<evidence type="ECO:0000313" key="1">
    <source>
        <dbReference type="EMBL" id="GAO31830.1"/>
    </source>
</evidence>
<reference evidence="1 2" key="1">
    <citation type="journal article" date="2015" name="Microbes Environ.">
        <title>Distribution and evolution of nitrogen fixation genes in the phylum bacteroidetes.</title>
        <authorList>
            <person name="Inoue J."/>
            <person name="Oshima K."/>
            <person name="Suda W."/>
            <person name="Sakamoto M."/>
            <person name="Iino T."/>
            <person name="Noda S."/>
            <person name="Hongoh Y."/>
            <person name="Hattori M."/>
            <person name="Ohkuma M."/>
        </authorList>
    </citation>
    <scope>NUCLEOTIDE SEQUENCE [LARGE SCALE GENOMIC DNA]</scope>
    <source>
        <strain evidence="1">JCM 15548</strain>
    </source>
</reference>
<organism evidence="1 2">
    <name type="scientific">Geofilum rubicundum JCM 15548</name>
    <dbReference type="NCBI Taxonomy" id="1236989"/>
    <lineage>
        <taxon>Bacteria</taxon>
        <taxon>Pseudomonadati</taxon>
        <taxon>Bacteroidota</taxon>
        <taxon>Bacteroidia</taxon>
        <taxon>Marinilabiliales</taxon>
        <taxon>Marinilabiliaceae</taxon>
        <taxon>Geofilum</taxon>
    </lineage>
</organism>
<comment type="caution">
    <text evidence="1">The sequence shown here is derived from an EMBL/GenBank/DDBJ whole genome shotgun (WGS) entry which is preliminary data.</text>
</comment>
<dbReference type="RefSeq" id="WP_062128190.1">
    <property type="nucleotide sequence ID" value="NZ_BAZW01000064.1"/>
</dbReference>
<dbReference type="STRING" id="1236989.JCM15548_14231"/>
<proteinExistence type="predicted"/>
<name>A0A0E9M3Q8_9BACT</name>
<dbReference type="OrthoDB" id="1467107at2"/>
<dbReference type="Proteomes" id="UP000032900">
    <property type="component" value="Unassembled WGS sequence"/>
</dbReference>
<sequence>MNIWYTNEIGIEDPNRNTPFEMIPGLMLEFEIVYQNIIFHLKADKVIEESHPAEIFNIPAGYEATTIEEIETLIKSVMNG</sequence>
<dbReference type="AlphaFoldDB" id="A0A0E9M3Q8"/>
<protein>
    <submittedName>
        <fullName evidence="1">Uncharacterized protein</fullName>
    </submittedName>
</protein>
<dbReference type="EMBL" id="BAZW01000064">
    <property type="protein sequence ID" value="GAO31830.1"/>
    <property type="molecule type" value="Genomic_DNA"/>
</dbReference>
<keyword evidence="2" id="KW-1185">Reference proteome</keyword>
<gene>
    <name evidence="1" type="ORF">JCM15548_14231</name>
</gene>
<evidence type="ECO:0000313" key="2">
    <source>
        <dbReference type="Proteomes" id="UP000032900"/>
    </source>
</evidence>
<accession>A0A0E9M3Q8</accession>